<gene>
    <name evidence="1" type="ORF">CMV_026003</name>
</gene>
<accession>A0A8J4Q8I5</accession>
<dbReference type="AlphaFoldDB" id="A0A8J4Q8I5"/>
<protein>
    <submittedName>
        <fullName evidence="1">Uncharacterized protein</fullName>
    </submittedName>
</protein>
<sequence>MDRNSQIFFSVCTCPLCIADSTSEDLKSKRKGGILIKRHVFHRHMIMIRQEAMVGYHCNENLLCAIGYDL</sequence>
<keyword evidence="2" id="KW-1185">Reference proteome</keyword>
<proteinExistence type="predicted"/>
<name>A0A8J4Q8I5_9ROSI</name>
<reference evidence="1" key="1">
    <citation type="submission" date="2020-03" db="EMBL/GenBank/DDBJ databases">
        <title>Castanea mollissima Vanexum genome sequencing.</title>
        <authorList>
            <person name="Staton M."/>
        </authorList>
    </citation>
    <scope>NUCLEOTIDE SEQUENCE</scope>
    <source>
        <tissue evidence="1">Leaf</tissue>
    </source>
</reference>
<organism evidence="1 2">
    <name type="scientific">Castanea mollissima</name>
    <name type="common">Chinese chestnut</name>
    <dbReference type="NCBI Taxonomy" id="60419"/>
    <lineage>
        <taxon>Eukaryota</taxon>
        <taxon>Viridiplantae</taxon>
        <taxon>Streptophyta</taxon>
        <taxon>Embryophyta</taxon>
        <taxon>Tracheophyta</taxon>
        <taxon>Spermatophyta</taxon>
        <taxon>Magnoliopsida</taxon>
        <taxon>eudicotyledons</taxon>
        <taxon>Gunneridae</taxon>
        <taxon>Pentapetalae</taxon>
        <taxon>rosids</taxon>
        <taxon>fabids</taxon>
        <taxon>Fagales</taxon>
        <taxon>Fagaceae</taxon>
        <taxon>Castanea</taxon>
    </lineage>
</organism>
<dbReference type="EMBL" id="JRKL02007258">
    <property type="protein sequence ID" value="KAF3947940.1"/>
    <property type="molecule type" value="Genomic_DNA"/>
</dbReference>
<evidence type="ECO:0000313" key="1">
    <source>
        <dbReference type="EMBL" id="KAF3947940.1"/>
    </source>
</evidence>
<comment type="caution">
    <text evidence="1">The sequence shown here is derived from an EMBL/GenBank/DDBJ whole genome shotgun (WGS) entry which is preliminary data.</text>
</comment>
<evidence type="ECO:0000313" key="2">
    <source>
        <dbReference type="Proteomes" id="UP000737018"/>
    </source>
</evidence>
<dbReference type="Proteomes" id="UP000737018">
    <property type="component" value="Unassembled WGS sequence"/>
</dbReference>